<gene>
    <name evidence="2" type="ORF">ESP62_018950</name>
</gene>
<dbReference type="EMBL" id="SDPP02000007">
    <property type="protein sequence ID" value="KAA1372480.1"/>
    <property type="molecule type" value="Genomic_DNA"/>
</dbReference>
<accession>A0A641AJF9</accession>
<reference evidence="2" key="1">
    <citation type="submission" date="2019-09" db="EMBL/GenBank/DDBJ databases">
        <authorList>
            <person name="Li J."/>
        </authorList>
    </citation>
    <scope>NUCLEOTIDE SEQUENCE [LARGE SCALE GENOMIC DNA]</scope>
    <source>
        <strain evidence="2">NRBC 14897</strain>
    </source>
</reference>
<evidence type="ECO:0008006" key="4">
    <source>
        <dbReference type="Google" id="ProtNLM"/>
    </source>
</evidence>
<evidence type="ECO:0000313" key="2">
    <source>
        <dbReference type="EMBL" id="KAA1372480.1"/>
    </source>
</evidence>
<comment type="caution">
    <text evidence="2">The sequence shown here is derived from an EMBL/GenBank/DDBJ whole genome shotgun (WGS) entry which is preliminary data.</text>
</comment>
<organism evidence="2 3">
    <name type="scientific">Aeromicrobium fastidiosum</name>
    <dbReference type="NCBI Taxonomy" id="52699"/>
    <lineage>
        <taxon>Bacteria</taxon>
        <taxon>Bacillati</taxon>
        <taxon>Actinomycetota</taxon>
        <taxon>Actinomycetes</taxon>
        <taxon>Propionibacteriales</taxon>
        <taxon>Nocardioidaceae</taxon>
        <taxon>Aeromicrobium</taxon>
    </lineage>
</organism>
<evidence type="ECO:0000256" key="1">
    <source>
        <dbReference type="SAM" id="SignalP"/>
    </source>
</evidence>
<name>A0A641AJF9_9ACTN</name>
<dbReference type="PROSITE" id="PS51257">
    <property type="entry name" value="PROKAR_LIPOPROTEIN"/>
    <property type="match status" value="1"/>
</dbReference>
<dbReference type="OrthoDB" id="3748602at2"/>
<feature type="chain" id="PRO_5038787058" description="DUF732 domain-containing protein" evidence="1">
    <location>
        <begin position="22"/>
        <end position="103"/>
    </location>
</feature>
<evidence type="ECO:0000313" key="3">
    <source>
        <dbReference type="Proteomes" id="UP001515100"/>
    </source>
</evidence>
<dbReference type="RefSeq" id="WP_129185883.1">
    <property type="nucleotide sequence ID" value="NZ_JAGIOG010000001.1"/>
</dbReference>
<sequence length="103" mass="10547">MKKTLSAAFVVAALALTSACGGGGDRPTKAEVKTAITSKDSVFGSAIPEKSADCVAGVLVDSDVSDKTLKAIVDSDDDYKGSKDDEKALTSLTKEFAKCVTPS</sequence>
<keyword evidence="1" id="KW-0732">Signal</keyword>
<dbReference type="AlphaFoldDB" id="A0A641AJF9"/>
<keyword evidence="3" id="KW-1185">Reference proteome</keyword>
<dbReference type="Proteomes" id="UP001515100">
    <property type="component" value="Unassembled WGS sequence"/>
</dbReference>
<proteinExistence type="predicted"/>
<feature type="signal peptide" evidence="1">
    <location>
        <begin position="1"/>
        <end position="21"/>
    </location>
</feature>
<protein>
    <recommendedName>
        <fullName evidence="4">DUF732 domain-containing protein</fullName>
    </recommendedName>
</protein>